<dbReference type="PANTHER" id="PTHR22894:SF2">
    <property type="entry name" value="RING-TYPE DOMAIN-CONTAINING PROTEIN"/>
    <property type="match status" value="1"/>
</dbReference>
<evidence type="ECO:0000256" key="1">
    <source>
        <dbReference type="ARBA" id="ARBA00022723"/>
    </source>
</evidence>
<dbReference type="InterPro" id="IPR018957">
    <property type="entry name" value="Znf_C3HC4_RING-type"/>
</dbReference>
<feature type="transmembrane region" description="Helical" evidence="5">
    <location>
        <begin position="161"/>
        <end position="179"/>
    </location>
</feature>
<keyword evidence="2 4" id="KW-0863">Zinc-finger</keyword>
<evidence type="ECO:0000313" key="7">
    <source>
        <dbReference type="Proteomes" id="UP001190640"/>
    </source>
</evidence>
<keyword evidence="3" id="KW-0862">Zinc</keyword>
<dbReference type="PROSITE" id="PS00518">
    <property type="entry name" value="ZF_RING_1"/>
    <property type="match status" value="1"/>
</dbReference>
<keyword evidence="1" id="KW-0479">Metal-binding</keyword>
<evidence type="ECO:0000259" key="6">
    <source>
        <dbReference type="PROSITE" id="PS50089"/>
    </source>
</evidence>
<sequence>MVHDTLHRSSWTSFLILNQEMSPLEKNYASLSSRNYIESLRHWQQCYHRDLTCPICLQKANFPVETNCGHLFCGSCLIEYWKHGSWLGAINCPLCRQKVILLYNISCENQQDKRSKQIVYDIREYNKRFSGQPRPFADYLYDMPLLLNLAIRGIFTLGGLVWIFFLRVVICSFGTIMCLTSPFEMMPEPLCGILGAVDDLVVVFLLLICMINICSQMESGGANLANSTTQNILLES</sequence>
<dbReference type="AlphaFoldDB" id="A0AA97L0C6"/>
<dbReference type="CDD" id="cd16553">
    <property type="entry name" value="RING-HC_RNF170"/>
    <property type="match status" value="1"/>
</dbReference>
<evidence type="ECO:0000256" key="5">
    <source>
        <dbReference type="SAM" id="Phobius"/>
    </source>
</evidence>
<dbReference type="InterPro" id="IPR017907">
    <property type="entry name" value="Znf_RING_CS"/>
</dbReference>
<dbReference type="GeneID" id="129331239"/>
<dbReference type="SMART" id="SM00184">
    <property type="entry name" value="RING"/>
    <property type="match status" value="1"/>
</dbReference>
<accession>A0AA97L0C6</accession>
<dbReference type="InterPro" id="IPR038896">
    <property type="entry name" value="RNF170"/>
</dbReference>
<dbReference type="Gene3D" id="3.30.40.10">
    <property type="entry name" value="Zinc/RING finger domain, C3HC4 (zinc finger)"/>
    <property type="match status" value="1"/>
</dbReference>
<name>A0AA97L0C6_EUBMA</name>
<dbReference type="Proteomes" id="UP001190640">
    <property type="component" value="Chromosome 5"/>
</dbReference>
<evidence type="ECO:0000256" key="4">
    <source>
        <dbReference type="PROSITE-ProRule" id="PRU00175"/>
    </source>
</evidence>
<evidence type="ECO:0000313" key="8">
    <source>
        <dbReference type="RefSeq" id="XP_054837649.1"/>
    </source>
</evidence>
<evidence type="ECO:0000256" key="2">
    <source>
        <dbReference type="ARBA" id="ARBA00022771"/>
    </source>
</evidence>
<proteinExistence type="predicted"/>
<protein>
    <submittedName>
        <fullName evidence="8">E3 ubiquitin-protein ligase RNF170-like isoform X2</fullName>
    </submittedName>
</protein>
<keyword evidence="5" id="KW-1133">Transmembrane helix</keyword>
<dbReference type="PANTHER" id="PTHR22894">
    <property type="entry name" value="RING-TYPE DOMAIN-CONTAINING PROTEIN"/>
    <property type="match status" value="1"/>
</dbReference>
<keyword evidence="5" id="KW-0812">Transmembrane</keyword>
<feature type="domain" description="RING-type" evidence="6">
    <location>
        <begin position="53"/>
        <end position="96"/>
    </location>
</feature>
<organism evidence="7 8">
    <name type="scientific">Eublepharis macularius</name>
    <name type="common">Leopard gecko</name>
    <name type="synonym">Cyrtodactylus macularius</name>
    <dbReference type="NCBI Taxonomy" id="481883"/>
    <lineage>
        <taxon>Eukaryota</taxon>
        <taxon>Metazoa</taxon>
        <taxon>Chordata</taxon>
        <taxon>Craniata</taxon>
        <taxon>Vertebrata</taxon>
        <taxon>Euteleostomi</taxon>
        <taxon>Lepidosauria</taxon>
        <taxon>Squamata</taxon>
        <taxon>Bifurcata</taxon>
        <taxon>Gekkota</taxon>
        <taxon>Eublepharidae</taxon>
        <taxon>Eublepharinae</taxon>
        <taxon>Eublepharis</taxon>
    </lineage>
</organism>
<dbReference type="GO" id="GO:0061630">
    <property type="term" value="F:ubiquitin protein ligase activity"/>
    <property type="evidence" value="ECO:0007669"/>
    <property type="project" value="InterPro"/>
</dbReference>
<dbReference type="PROSITE" id="PS50089">
    <property type="entry name" value="ZF_RING_2"/>
    <property type="match status" value="1"/>
</dbReference>
<dbReference type="InterPro" id="IPR013083">
    <property type="entry name" value="Znf_RING/FYVE/PHD"/>
</dbReference>
<reference evidence="8" key="1">
    <citation type="submission" date="2025-08" db="UniProtKB">
        <authorList>
            <consortium name="RefSeq"/>
        </authorList>
    </citation>
    <scope>IDENTIFICATION</scope>
    <source>
        <tissue evidence="8">Blood</tissue>
    </source>
</reference>
<keyword evidence="5" id="KW-0472">Membrane</keyword>
<keyword evidence="7" id="KW-1185">Reference proteome</keyword>
<evidence type="ECO:0000256" key="3">
    <source>
        <dbReference type="ARBA" id="ARBA00022833"/>
    </source>
</evidence>
<dbReference type="RefSeq" id="XP_054837649.1">
    <property type="nucleotide sequence ID" value="XM_054981674.1"/>
</dbReference>
<dbReference type="GO" id="GO:0008270">
    <property type="term" value="F:zinc ion binding"/>
    <property type="evidence" value="ECO:0007669"/>
    <property type="project" value="UniProtKB-KW"/>
</dbReference>
<feature type="transmembrane region" description="Helical" evidence="5">
    <location>
        <begin position="191"/>
        <end position="213"/>
    </location>
</feature>
<gene>
    <name evidence="8" type="primary">LOC129331239</name>
</gene>
<dbReference type="InterPro" id="IPR001841">
    <property type="entry name" value="Znf_RING"/>
</dbReference>
<dbReference type="Pfam" id="PF00097">
    <property type="entry name" value="zf-C3HC4"/>
    <property type="match status" value="1"/>
</dbReference>
<dbReference type="SUPFAM" id="SSF57850">
    <property type="entry name" value="RING/U-box"/>
    <property type="match status" value="1"/>
</dbReference>